<dbReference type="Proteomes" id="UP000442695">
    <property type="component" value="Unassembled WGS sequence"/>
</dbReference>
<accession>A0A1X0ZCI3</accession>
<gene>
    <name evidence="3" type="ORF">GN299_20235</name>
    <name evidence="4" type="ORF">P3W50_15345</name>
</gene>
<dbReference type="InterPro" id="IPR039366">
    <property type="entry name" value="Pilotin"/>
</dbReference>
<reference evidence="4" key="2">
    <citation type="submission" date="2023-03" db="EMBL/GenBank/DDBJ databases">
        <title>Draft assemblies of triclosan tolerant bacteria isolated from returned activated sludge.</title>
        <authorList>
            <person name="Van Hamelsveld S."/>
        </authorList>
    </citation>
    <scope>NUCLEOTIDE SEQUENCE</scope>
    <source>
        <strain evidence="4">GW210012_S60</strain>
    </source>
</reference>
<organism evidence="3 5">
    <name type="scientific">Pseudomonas putida</name>
    <name type="common">Arthrobacter siderocapsulatus</name>
    <dbReference type="NCBI Taxonomy" id="303"/>
    <lineage>
        <taxon>Bacteria</taxon>
        <taxon>Pseudomonadati</taxon>
        <taxon>Pseudomonadota</taxon>
        <taxon>Gammaproteobacteria</taxon>
        <taxon>Pseudomonadales</taxon>
        <taxon>Pseudomonadaceae</taxon>
        <taxon>Pseudomonas</taxon>
    </lineage>
</organism>
<comment type="caution">
    <text evidence="3">The sequence shown here is derived from an EMBL/GenBank/DDBJ whole genome shotgun (WGS) entry which is preliminary data.</text>
</comment>
<keyword evidence="2" id="KW-0732">Signal</keyword>
<sequence>MHYRALVVLCCAALLAACGSDRPKTDTPPAPTPTRSAKPAEVLGPLPAYQRELSGTLLEIPAGADVELALLVIDERDRPQRLLASSNLTGTGQALPYHLRFNPEAFPAGARVELRGRASRSGQLIMHLPPVRISQAQTQATGPLRFEKAP</sequence>
<dbReference type="PROSITE" id="PS51257">
    <property type="entry name" value="PROKAR_LIPOPROTEIN"/>
    <property type="match status" value="1"/>
</dbReference>
<dbReference type="Proteomes" id="UP001217741">
    <property type="component" value="Unassembled WGS sequence"/>
</dbReference>
<reference evidence="3 5" key="1">
    <citation type="submission" date="2019-12" db="EMBL/GenBank/DDBJ databases">
        <authorList>
            <person name="Woiski C."/>
        </authorList>
    </citation>
    <scope>NUCLEOTIDE SEQUENCE [LARGE SCALE GENOMIC DNA]</scope>
    <source>
        <strain evidence="3 5">BOE100</strain>
    </source>
</reference>
<dbReference type="RefSeq" id="WP_016497778.1">
    <property type="nucleotide sequence ID" value="NZ_BQII01000009.1"/>
</dbReference>
<dbReference type="AlphaFoldDB" id="A0A1X0ZCI3"/>
<keyword evidence="4" id="KW-0449">Lipoprotein</keyword>
<dbReference type="EMBL" id="WOWR01000031">
    <property type="protein sequence ID" value="KAF0253069.1"/>
    <property type="molecule type" value="Genomic_DNA"/>
</dbReference>
<evidence type="ECO:0000256" key="2">
    <source>
        <dbReference type="SAM" id="SignalP"/>
    </source>
</evidence>
<dbReference type="GeneID" id="45522081"/>
<evidence type="ECO:0000313" key="4">
    <source>
        <dbReference type="EMBL" id="MDF3871842.1"/>
    </source>
</evidence>
<proteinExistence type="predicted"/>
<evidence type="ECO:0000313" key="5">
    <source>
        <dbReference type="Proteomes" id="UP000442695"/>
    </source>
</evidence>
<evidence type="ECO:0000256" key="1">
    <source>
        <dbReference type="SAM" id="MobiDB-lite"/>
    </source>
</evidence>
<dbReference type="EMBL" id="JARJLO010000224">
    <property type="protein sequence ID" value="MDF3871842.1"/>
    <property type="molecule type" value="Genomic_DNA"/>
</dbReference>
<feature type="region of interest" description="Disordered" evidence="1">
    <location>
        <begin position="21"/>
        <end position="40"/>
    </location>
</feature>
<protein>
    <submittedName>
        <fullName evidence="4">YbaY family lipoprotein</fullName>
    </submittedName>
</protein>
<name>A0A1X0ZCI3_PSEPU</name>
<feature type="chain" id="PRO_5042691346" evidence="2">
    <location>
        <begin position="17"/>
        <end position="150"/>
    </location>
</feature>
<feature type="signal peptide" evidence="2">
    <location>
        <begin position="1"/>
        <end position="16"/>
    </location>
</feature>
<evidence type="ECO:0000313" key="3">
    <source>
        <dbReference type="EMBL" id="KAF0253069.1"/>
    </source>
</evidence>
<dbReference type="Pfam" id="PF09619">
    <property type="entry name" value="YscW"/>
    <property type="match status" value="1"/>
</dbReference>